<evidence type="ECO:0000259" key="3">
    <source>
        <dbReference type="PROSITE" id="PS50977"/>
    </source>
</evidence>
<dbReference type="InterPro" id="IPR009057">
    <property type="entry name" value="Homeodomain-like_sf"/>
</dbReference>
<reference evidence="4 5" key="1">
    <citation type="submission" date="2016-10" db="EMBL/GenBank/DDBJ databases">
        <authorList>
            <person name="de Groot N.N."/>
        </authorList>
    </citation>
    <scope>NUCLEOTIDE SEQUENCE [LARGE SCALE GENOMIC DNA]</scope>
    <source>
        <strain evidence="4 5">CGMCC 4.2023</strain>
    </source>
</reference>
<dbReference type="PROSITE" id="PS50977">
    <property type="entry name" value="HTH_TETR_2"/>
    <property type="match status" value="1"/>
</dbReference>
<dbReference type="InterPro" id="IPR001647">
    <property type="entry name" value="HTH_TetR"/>
</dbReference>
<dbReference type="AlphaFoldDB" id="A0A1H5YWP3"/>
<dbReference type="SUPFAM" id="SSF46689">
    <property type="entry name" value="Homeodomain-like"/>
    <property type="match status" value="1"/>
</dbReference>
<accession>A0A1H5YWP3</accession>
<keyword evidence="5" id="KW-1185">Reference proteome</keyword>
<dbReference type="PANTHER" id="PTHR30055">
    <property type="entry name" value="HTH-TYPE TRANSCRIPTIONAL REGULATOR RUTR"/>
    <property type="match status" value="1"/>
</dbReference>
<name>A0A1H5YWP3_9ACTN</name>
<feature type="domain" description="HTH tetR-type" evidence="3">
    <location>
        <begin position="14"/>
        <end position="74"/>
    </location>
</feature>
<dbReference type="GO" id="GO:0003700">
    <property type="term" value="F:DNA-binding transcription factor activity"/>
    <property type="evidence" value="ECO:0007669"/>
    <property type="project" value="TreeGrafter"/>
</dbReference>
<sequence>MAPEARAPQQRRSREKYAAILRTAADLLQTVSYDELGTTRIAAAAGVSVGVLYRFFPDKEAIVRALVRQWWEADVARIEELAARPPQGGVERLLEELFARYAERFRHEPGYRNVWFHAPPGSWTEDDGPGVDARIADHLHAILTGGYGLADTPETRLRTRLAVELGDHVLQLAFRDDPDGDPEILAEGVLMMECYLFAPLRHG</sequence>
<dbReference type="InterPro" id="IPR041674">
    <property type="entry name" value="TetR_C_22"/>
</dbReference>
<feature type="DNA-binding region" description="H-T-H motif" evidence="2">
    <location>
        <begin position="37"/>
        <end position="56"/>
    </location>
</feature>
<dbReference type="OrthoDB" id="9816320at2"/>
<evidence type="ECO:0000313" key="5">
    <source>
        <dbReference type="Proteomes" id="UP000236754"/>
    </source>
</evidence>
<dbReference type="Pfam" id="PF17928">
    <property type="entry name" value="TetR_C_22"/>
    <property type="match status" value="1"/>
</dbReference>
<dbReference type="Proteomes" id="UP000236754">
    <property type="component" value="Unassembled WGS sequence"/>
</dbReference>
<evidence type="ECO:0000256" key="2">
    <source>
        <dbReference type="PROSITE-ProRule" id="PRU00335"/>
    </source>
</evidence>
<dbReference type="PANTHER" id="PTHR30055:SF226">
    <property type="entry name" value="HTH-TYPE TRANSCRIPTIONAL REGULATOR PKSA"/>
    <property type="match status" value="1"/>
</dbReference>
<dbReference type="Pfam" id="PF00440">
    <property type="entry name" value="TetR_N"/>
    <property type="match status" value="1"/>
</dbReference>
<proteinExistence type="predicted"/>
<keyword evidence="1 2" id="KW-0238">DNA-binding</keyword>
<evidence type="ECO:0000313" key="4">
    <source>
        <dbReference type="EMBL" id="SEG28733.1"/>
    </source>
</evidence>
<dbReference type="Gene3D" id="1.10.357.10">
    <property type="entry name" value="Tetracycline Repressor, domain 2"/>
    <property type="match status" value="1"/>
</dbReference>
<gene>
    <name evidence="4" type="ORF">SAMN05216223_104199</name>
</gene>
<organism evidence="4 5">
    <name type="scientific">Actinacidiphila yanglinensis</name>
    <dbReference type="NCBI Taxonomy" id="310779"/>
    <lineage>
        <taxon>Bacteria</taxon>
        <taxon>Bacillati</taxon>
        <taxon>Actinomycetota</taxon>
        <taxon>Actinomycetes</taxon>
        <taxon>Kitasatosporales</taxon>
        <taxon>Streptomycetaceae</taxon>
        <taxon>Actinacidiphila</taxon>
    </lineage>
</organism>
<dbReference type="GO" id="GO:0000976">
    <property type="term" value="F:transcription cis-regulatory region binding"/>
    <property type="evidence" value="ECO:0007669"/>
    <property type="project" value="TreeGrafter"/>
</dbReference>
<dbReference type="RefSeq" id="WP_103885494.1">
    <property type="nucleotide sequence ID" value="NZ_FNVU01000004.1"/>
</dbReference>
<dbReference type="PRINTS" id="PR00455">
    <property type="entry name" value="HTHTETR"/>
</dbReference>
<evidence type="ECO:0000256" key="1">
    <source>
        <dbReference type="ARBA" id="ARBA00023125"/>
    </source>
</evidence>
<dbReference type="EMBL" id="FNVU01000004">
    <property type="protein sequence ID" value="SEG28733.1"/>
    <property type="molecule type" value="Genomic_DNA"/>
</dbReference>
<dbReference type="InterPro" id="IPR050109">
    <property type="entry name" value="HTH-type_TetR-like_transc_reg"/>
</dbReference>
<protein>
    <submittedName>
        <fullName evidence="4">Transcriptional regulator, TetR family</fullName>
    </submittedName>
</protein>